<keyword evidence="3" id="KW-0489">Methyltransferase</keyword>
<proteinExistence type="predicted"/>
<comment type="caution">
    <text evidence="7">The sequence shown here is derived from an EMBL/GenBank/DDBJ whole genome shotgun (WGS) entry which is preliminary data.</text>
</comment>
<dbReference type="InterPro" id="IPR050903">
    <property type="entry name" value="Bact_Chemotaxis_MeTrfase"/>
</dbReference>
<evidence type="ECO:0000256" key="3">
    <source>
        <dbReference type="ARBA" id="ARBA00022603"/>
    </source>
</evidence>
<dbReference type="AlphaFoldDB" id="A0A2N1PTW5"/>
<sequence>MIQRVLTEEEFHRWNEYIFSRCGLYFGRNRRHSLSVKIFERMDSVELCSTEDYIALVSDETSDEFRVLVDELTNQETQFFRNRPKFELLRSTILPTLIRQKTARRDKRIRIWSAGCSTGEEPISILISLLESISYPKTWDIRVMGTDISTKALLASRKGQYSEREFSIVDSALRDRYFEMDSLAGIYTLKDNYRQYLDFRYHNLKSDEFLADVDIIFCCNVMIYFKNDIKAEIYDRFHNALLPGGYLFIGHSETMNRIYDQFETLYFEDAIAYRKRSSEVAEGSDE</sequence>
<evidence type="ECO:0000256" key="4">
    <source>
        <dbReference type="ARBA" id="ARBA00022679"/>
    </source>
</evidence>
<dbReference type="CDD" id="cd02440">
    <property type="entry name" value="AdoMet_MTases"/>
    <property type="match status" value="1"/>
</dbReference>
<dbReference type="GO" id="GO:0008983">
    <property type="term" value="F:protein-glutamate O-methyltransferase activity"/>
    <property type="evidence" value="ECO:0007669"/>
    <property type="project" value="UniProtKB-EC"/>
</dbReference>
<dbReference type="PROSITE" id="PS50123">
    <property type="entry name" value="CHER"/>
    <property type="match status" value="1"/>
</dbReference>
<evidence type="ECO:0000313" key="8">
    <source>
        <dbReference type="Proteomes" id="UP000233256"/>
    </source>
</evidence>
<reference evidence="7 8" key="1">
    <citation type="journal article" date="2017" name="ISME J.">
        <title>Potential for microbial H2 and metal transformations associated with novel bacteria and archaea in deep terrestrial subsurface sediments.</title>
        <authorList>
            <person name="Hernsdorf A.W."/>
            <person name="Amano Y."/>
            <person name="Miyakawa K."/>
            <person name="Ise K."/>
            <person name="Suzuki Y."/>
            <person name="Anantharaman K."/>
            <person name="Probst A."/>
            <person name="Burstein D."/>
            <person name="Thomas B.C."/>
            <person name="Banfield J.F."/>
        </authorList>
    </citation>
    <scope>NUCLEOTIDE SEQUENCE [LARGE SCALE GENOMIC DNA]</scope>
    <source>
        <strain evidence="7">HGW-Wallbacteria-1</strain>
    </source>
</reference>
<dbReference type="SUPFAM" id="SSF53335">
    <property type="entry name" value="S-adenosyl-L-methionine-dependent methyltransferases"/>
    <property type="match status" value="1"/>
</dbReference>
<dbReference type="InterPro" id="IPR000780">
    <property type="entry name" value="CheR_MeTrfase"/>
</dbReference>
<comment type="catalytic activity">
    <reaction evidence="1">
        <text>L-glutamyl-[protein] + S-adenosyl-L-methionine = [protein]-L-glutamate 5-O-methyl ester + S-adenosyl-L-homocysteine</text>
        <dbReference type="Rhea" id="RHEA:24452"/>
        <dbReference type="Rhea" id="RHEA-COMP:10208"/>
        <dbReference type="Rhea" id="RHEA-COMP:10311"/>
        <dbReference type="ChEBI" id="CHEBI:29973"/>
        <dbReference type="ChEBI" id="CHEBI:57856"/>
        <dbReference type="ChEBI" id="CHEBI:59789"/>
        <dbReference type="ChEBI" id="CHEBI:82795"/>
        <dbReference type="EC" id="2.1.1.80"/>
    </reaction>
</comment>
<accession>A0A2N1PTW5</accession>
<dbReference type="GO" id="GO:0032259">
    <property type="term" value="P:methylation"/>
    <property type="evidence" value="ECO:0007669"/>
    <property type="project" value="UniProtKB-KW"/>
</dbReference>
<dbReference type="PANTHER" id="PTHR24422">
    <property type="entry name" value="CHEMOTAXIS PROTEIN METHYLTRANSFERASE"/>
    <property type="match status" value="1"/>
</dbReference>
<dbReference type="SMART" id="SM00138">
    <property type="entry name" value="MeTrc"/>
    <property type="match status" value="1"/>
</dbReference>
<feature type="domain" description="CheR-type methyltransferase" evidence="6">
    <location>
        <begin position="1"/>
        <end position="278"/>
    </location>
</feature>
<dbReference type="EMBL" id="PGXC01000002">
    <property type="protein sequence ID" value="PKK91722.1"/>
    <property type="molecule type" value="Genomic_DNA"/>
</dbReference>
<dbReference type="Gene3D" id="1.10.155.10">
    <property type="entry name" value="Chemotaxis receptor methyltransferase CheR, N-terminal domain"/>
    <property type="match status" value="1"/>
</dbReference>
<dbReference type="SUPFAM" id="SSF47757">
    <property type="entry name" value="Chemotaxis receptor methyltransferase CheR, N-terminal domain"/>
    <property type="match status" value="1"/>
</dbReference>
<organism evidence="7 8">
    <name type="scientific">Candidatus Wallbacteria bacterium HGW-Wallbacteria-1</name>
    <dbReference type="NCBI Taxonomy" id="2013854"/>
    <lineage>
        <taxon>Bacteria</taxon>
        <taxon>Candidatus Walliibacteriota</taxon>
    </lineage>
</organism>
<evidence type="ECO:0000259" key="6">
    <source>
        <dbReference type="PROSITE" id="PS50123"/>
    </source>
</evidence>
<dbReference type="EC" id="2.1.1.80" evidence="2"/>
<dbReference type="PRINTS" id="PR00996">
    <property type="entry name" value="CHERMTFRASE"/>
</dbReference>
<dbReference type="PANTHER" id="PTHR24422:SF19">
    <property type="entry name" value="CHEMOTAXIS PROTEIN METHYLTRANSFERASE"/>
    <property type="match status" value="1"/>
</dbReference>
<keyword evidence="4" id="KW-0808">Transferase</keyword>
<dbReference type="Proteomes" id="UP000233256">
    <property type="component" value="Unassembled WGS sequence"/>
</dbReference>
<protein>
    <recommendedName>
        <fullName evidence="2">protein-glutamate O-methyltransferase</fullName>
        <ecNumber evidence="2">2.1.1.80</ecNumber>
    </recommendedName>
</protein>
<dbReference type="InterPro" id="IPR036804">
    <property type="entry name" value="CheR_N_sf"/>
</dbReference>
<dbReference type="Gene3D" id="3.40.50.150">
    <property type="entry name" value="Vaccinia Virus protein VP39"/>
    <property type="match status" value="1"/>
</dbReference>
<dbReference type="InterPro" id="IPR029063">
    <property type="entry name" value="SAM-dependent_MTases_sf"/>
</dbReference>
<evidence type="ECO:0000256" key="1">
    <source>
        <dbReference type="ARBA" id="ARBA00001541"/>
    </source>
</evidence>
<evidence type="ECO:0000256" key="2">
    <source>
        <dbReference type="ARBA" id="ARBA00012534"/>
    </source>
</evidence>
<name>A0A2N1PTW5_9BACT</name>
<dbReference type="Pfam" id="PF01739">
    <property type="entry name" value="CheR"/>
    <property type="match status" value="1"/>
</dbReference>
<gene>
    <name evidence="7" type="ORF">CVV64_03400</name>
</gene>
<dbReference type="InterPro" id="IPR022642">
    <property type="entry name" value="CheR_C"/>
</dbReference>
<evidence type="ECO:0000256" key="5">
    <source>
        <dbReference type="ARBA" id="ARBA00022691"/>
    </source>
</evidence>
<evidence type="ECO:0000313" key="7">
    <source>
        <dbReference type="EMBL" id="PKK91722.1"/>
    </source>
</evidence>
<keyword evidence="5" id="KW-0949">S-adenosyl-L-methionine</keyword>